<evidence type="ECO:0000256" key="7">
    <source>
        <dbReference type="ARBA" id="ARBA00022833"/>
    </source>
</evidence>
<comment type="pathway">
    <text evidence="2 9">Protein modification; protein ubiquitination.</text>
</comment>
<dbReference type="InterPro" id="IPR039399">
    <property type="entry name" value="Deltex_C_sf"/>
</dbReference>
<evidence type="ECO:0000256" key="10">
    <source>
        <dbReference type="SAM" id="MobiDB-lite"/>
    </source>
</evidence>
<dbReference type="Gene3D" id="3.30.40.10">
    <property type="entry name" value="Zinc/RING finger domain, C3HC4 (zinc finger)"/>
    <property type="match status" value="1"/>
</dbReference>
<dbReference type="SMART" id="SM00184">
    <property type="entry name" value="RING"/>
    <property type="match status" value="1"/>
</dbReference>
<evidence type="ECO:0000313" key="12">
    <source>
        <dbReference type="Proteomes" id="UP000694871"/>
    </source>
</evidence>
<keyword evidence="9" id="KW-0963">Cytoplasm</keyword>
<dbReference type="PANTHER" id="PTHR12622">
    <property type="entry name" value="DELTEX-RELATED"/>
    <property type="match status" value="1"/>
</dbReference>
<keyword evidence="7 9" id="KW-0862">Zinc</keyword>
<evidence type="ECO:0000256" key="6">
    <source>
        <dbReference type="ARBA" id="ARBA00022771"/>
    </source>
</evidence>
<keyword evidence="5 9" id="KW-0479">Metal-binding</keyword>
<proteinExistence type="inferred from homology"/>
<protein>
    <recommendedName>
        <fullName evidence="9">E3 ubiquitin-protein ligase</fullName>
        <ecNumber evidence="9">2.3.2.27</ecNumber>
    </recommendedName>
</protein>
<dbReference type="Pfam" id="PF13639">
    <property type="entry name" value="zf-RING_2"/>
    <property type="match status" value="1"/>
</dbReference>
<feature type="domain" description="RING-type" evidence="11">
    <location>
        <begin position="547"/>
        <end position="586"/>
    </location>
</feature>
<reference evidence="13" key="1">
    <citation type="submission" date="2025-08" db="UniProtKB">
        <authorList>
            <consortium name="RefSeq"/>
        </authorList>
    </citation>
    <scope>IDENTIFICATION</scope>
</reference>
<dbReference type="Pfam" id="PF18102">
    <property type="entry name" value="DTC"/>
    <property type="match status" value="1"/>
</dbReference>
<dbReference type="InterPro" id="IPR013083">
    <property type="entry name" value="Znf_RING/FYVE/PHD"/>
</dbReference>
<evidence type="ECO:0000313" key="13">
    <source>
        <dbReference type="RefSeq" id="XP_015284489.1"/>
    </source>
</evidence>
<name>A0ABM1LEV2_GEKJA</name>
<dbReference type="GeneID" id="107125577"/>
<evidence type="ECO:0000256" key="4">
    <source>
        <dbReference type="ARBA" id="ARBA00022679"/>
    </source>
</evidence>
<dbReference type="Pfam" id="PF21718">
    <property type="entry name" value="KH_DTX3L"/>
    <property type="match status" value="2"/>
</dbReference>
<evidence type="ECO:0000256" key="8">
    <source>
        <dbReference type="PROSITE-ProRule" id="PRU00175"/>
    </source>
</evidence>
<keyword evidence="4 9" id="KW-0808">Transferase</keyword>
<dbReference type="Gene3D" id="3.30.390.130">
    <property type="match status" value="1"/>
</dbReference>
<feature type="compositionally biased region" description="Polar residues" evidence="10">
    <location>
        <begin position="73"/>
        <end position="103"/>
    </location>
</feature>
<dbReference type="RefSeq" id="XP_015284489.1">
    <property type="nucleotide sequence ID" value="XM_015429003.1"/>
</dbReference>
<feature type="region of interest" description="Disordered" evidence="10">
    <location>
        <begin position="183"/>
        <end position="216"/>
    </location>
</feature>
<comment type="catalytic activity">
    <reaction evidence="1 9">
        <text>S-ubiquitinyl-[E2 ubiquitin-conjugating enzyme]-L-cysteine + [acceptor protein]-L-lysine = [E2 ubiquitin-conjugating enzyme]-L-cysteine + N(6)-ubiquitinyl-[acceptor protein]-L-lysine.</text>
        <dbReference type="EC" id="2.3.2.27"/>
    </reaction>
</comment>
<comment type="similarity">
    <text evidence="3 9">Belongs to the Deltex family.</text>
</comment>
<evidence type="ECO:0000259" key="11">
    <source>
        <dbReference type="PROSITE" id="PS50089"/>
    </source>
</evidence>
<organism evidence="12 13">
    <name type="scientific">Gekko japonicus</name>
    <name type="common">Schlegel's Japanese gecko</name>
    <dbReference type="NCBI Taxonomy" id="146911"/>
    <lineage>
        <taxon>Eukaryota</taxon>
        <taxon>Metazoa</taxon>
        <taxon>Chordata</taxon>
        <taxon>Craniata</taxon>
        <taxon>Vertebrata</taxon>
        <taxon>Euteleostomi</taxon>
        <taxon>Lepidosauria</taxon>
        <taxon>Squamata</taxon>
        <taxon>Bifurcata</taxon>
        <taxon>Gekkota</taxon>
        <taxon>Gekkonidae</taxon>
        <taxon>Gekkoninae</taxon>
        <taxon>Gekko</taxon>
    </lineage>
</organism>
<dbReference type="EC" id="2.3.2.27" evidence="9"/>
<comment type="subcellular location">
    <subcellularLocation>
        <location evidence="9">Cytoplasm</location>
    </subcellularLocation>
</comment>
<dbReference type="InterPro" id="IPR048418">
    <property type="entry name" value="DTX3L_a/b_dom"/>
</dbReference>
<dbReference type="InterPro" id="IPR039398">
    <property type="entry name" value="Deltex_fam"/>
</dbReference>
<gene>
    <name evidence="13" type="primary">DTX3L</name>
</gene>
<dbReference type="InterPro" id="IPR048409">
    <property type="entry name" value="DTX3L_KH-like"/>
</dbReference>
<evidence type="ECO:0000256" key="5">
    <source>
        <dbReference type="ARBA" id="ARBA00022723"/>
    </source>
</evidence>
<feature type="compositionally biased region" description="Acidic residues" evidence="10">
    <location>
        <begin position="206"/>
        <end position="216"/>
    </location>
</feature>
<dbReference type="InterPro" id="IPR039396">
    <property type="entry name" value="Deltex_C"/>
</dbReference>
<dbReference type="InterPro" id="IPR042843">
    <property type="entry name" value="TX3L_RING-HC"/>
</dbReference>
<dbReference type="PROSITE" id="PS50089">
    <property type="entry name" value="ZF_RING_2"/>
    <property type="match status" value="1"/>
</dbReference>
<dbReference type="CDD" id="cd16712">
    <property type="entry name" value="RING-HC_DTX3L"/>
    <property type="match status" value="1"/>
</dbReference>
<sequence>MAAAKPSADIKRLISTSITLKSIDRKRVSVESENEYLSIDHTKRRVQASEYHSVASLNVRILQDSEVTHSAEKSFSQTLTSQATRPPLSVSSAQRSQNSFEKMQSSEKYTDNSLASFTKKIFLGVSATLNTDLFTREERDKVVNLCPTLKIEKSSMELGVEKVTGDYGAIEELHRHFRKLLAKPYDGGESTNPQKQNGLERMATSEQEEGSENDAEESFNMVVPSAVFEYFSHVCKGEAEDLEQRFNIKLTSVEDGSGMTSVRFASAGSSSCIEKAQQTFVTAFQRVAGDLKQEIIPLADIHQVTRTSEMLNTNFKSILVKPQGNTLILRGPARDLSAAKDFMKAMEAESLPKKPESNFLKTGIVDTDVFEFLEPKLATDIQLIKQMYGTPMEKKKCLRSQKTHIIFKPETKKKSPDPSKAYEMFFRAYQKAFEAHTAINIPLKHSLDQGRNINKFFDHLQRENPKVLLKKTEDKLTIFGLPEHVHSTEKHILQFLNTDLPAPHSGKAGMSSGASLEYNSGRKGYSSPSGDLSYAKAVKAEPEEEKCSICMDKIDQKEVLPKCKHAFCRGCIQTAMKYKPVCPVCNMSYGKIEGNQPPGKMDISKTRMPLPGYEGSGTITITYYIPDGIQKENHPNPGRRFSGATRTAYLPDNKEGREILQLLRRAFDQKLIFTVGQSRTTGMSDVVTWNDIHHKTSIFGGANGFGYPDPNYLKRVREELKAKGIE</sequence>
<dbReference type="PROSITE" id="PS00518">
    <property type="entry name" value="ZF_RING_1"/>
    <property type="match status" value="1"/>
</dbReference>
<dbReference type="Pfam" id="PF21717">
    <property type="entry name" value="DTX3L_a-b"/>
    <property type="match status" value="1"/>
</dbReference>
<dbReference type="Proteomes" id="UP000694871">
    <property type="component" value="Unplaced"/>
</dbReference>
<dbReference type="CDD" id="cd09633">
    <property type="entry name" value="Deltex_C"/>
    <property type="match status" value="1"/>
</dbReference>
<dbReference type="InterPro" id="IPR017907">
    <property type="entry name" value="Znf_RING_CS"/>
</dbReference>
<evidence type="ECO:0000256" key="1">
    <source>
        <dbReference type="ARBA" id="ARBA00000900"/>
    </source>
</evidence>
<evidence type="ECO:0000256" key="3">
    <source>
        <dbReference type="ARBA" id="ARBA00009413"/>
    </source>
</evidence>
<keyword evidence="12" id="KW-1185">Reference proteome</keyword>
<dbReference type="InterPro" id="IPR001841">
    <property type="entry name" value="Znf_RING"/>
</dbReference>
<evidence type="ECO:0000256" key="9">
    <source>
        <dbReference type="RuleBase" id="RU367105"/>
    </source>
</evidence>
<dbReference type="SUPFAM" id="SSF57850">
    <property type="entry name" value="RING/U-box"/>
    <property type="match status" value="1"/>
</dbReference>
<keyword evidence="6 8" id="KW-0863">Zinc-finger</keyword>
<evidence type="ECO:0000256" key="2">
    <source>
        <dbReference type="ARBA" id="ARBA00004906"/>
    </source>
</evidence>
<feature type="region of interest" description="Disordered" evidence="10">
    <location>
        <begin position="73"/>
        <end position="105"/>
    </location>
</feature>
<accession>A0ABM1LEV2</accession>